<comment type="caution">
    <text evidence="2">The sequence shown here is derived from an EMBL/GenBank/DDBJ whole genome shotgun (WGS) entry which is preliminary data.</text>
</comment>
<gene>
    <name evidence="2" type="ORF">RDB_LOCUS160767</name>
</gene>
<dbReference type="Proteomes" id="UP000663853">
    <property type="component" value="Unassembled WGS sequence"/>
</dbReference>
<accession>A0A8H3DKA6</accession>
<sequence length="250" mass="28862">MQLPVTFERPCKSRENHQHSSSASAFRALVFIMLISVTSVSGHTEIHNGENVYMPADCIQRNRLATEKLISYSEMRTLLISDPHDAPRFTQRWQARQAPEILQGHADSTMEAPLTFITDVCHCDNFLRLPYTLKYEGNEYIWTKTEYQEKQGGNSDISLFDAMRDKTPSVYEILRKLNADQLKKDPHDKTYLEHYKVYSSHKLDDPYFFEALGFHPGTKGSPCNTEYRFHEDQLREAHNDHLGLVGGVYS</sequence>
<evidence type="ECO:0000256" key="1">
    <source>
        <dbReference type="SAM" id="SignalP"/>
    </source>
</evidence>
<protein>
    <submittedName>
        <fullName evidence="2">Uncharacterized protein</fullName>
    </submittedName>
</protein>
<feature type="signal peptide" evidence="1">
    <location>
        <begin position="1"/>
        <end position="42"/>
    </location>
</feature>
<name>A0A8H3DKA6_9AGAM</name>
<evidence type="ECO:0000313" key="2">
    <source>
        <dbReference type="EMBL" id="CAE6526609.1"/>
    </source>
</evidence>
<feature type="chain" id="PRO_5034252643" evidence="1">
    <location>
        <begin position="43"/>
        <end position="250"/>
    </location>
</feature>
<organism evidence="2 3">
    <name type="scientific">Rhizoctonia solani</name>
    <dbReference type="NCBI Taxonomy" id="456999"/>
    <lineage>
        <taxon>Eukaryota</taxon>
        <taxon>Fungi</taxon>
        <taxon>Dikarya</taxon>
        <taxon>Basidiomycota</taxon>
        <taxon>Agaricomycotina</taxon>
        <taxon>Agaricomycetes</taxon>
        <taxon>Cantharellales</taxon>
        <taxon>Ceratobasidiaceae</taxon>
        <taxon>Rhizoctonia</taxon>
    </lineage>
</organism>
<keyword evidence="1" id="KW-0732">Signal</keyword>
<evidence type="ECO:0000313" key="3">
    <source>
        <dbReference type="Proteomes" id="UP000663853"/>
    </source>
</evidence>
<reference evidence="2" key="1">
    <citation type="submission" date="2021-01" db="EMBL/GenBank/DDBJ databases">
        <authorList>
            <person name="Kaushik A."/>
        </authorList>
    </citation>
    <scope>NUCLEOTIDE SEQUENCE</scope>
    <source>
        <strain evidence="2">AG6-10EEA</strain>
    </source>
</reference>
<dbReference type="EMBL" id="CAJMXA010003915">
    <property type="protein sequence ID" value="CAE6526609.1"/>
    <property type="molecule type" value="Genomic_DNA"/>
</dbReference>
<proteinExistence type="predicted"/>
<dbReference type="AlphaFoldDB" id="A0A8H3DKA6"/>